<dbReference type="EMBL" id="CALNXI010000413">
    <property type="protein sequence ID" value="CAH3026627.1"/>
    <property type="molecule type" value="Genomic_DNA"/>
</dbReference>
<sequence length="152" mass="17242">MGNIVSESGLKLDGEKVGAIIQMPSPQSKEDIAEILRNGQLLLPVYFQTVGNYCTIAITHKERSSMDLVARARTVIKKLTQMKSETAQDETLQELLKVVKSGWPSHRSKVPSLITHYWHLRGEVHEVEGLLLLDEKLNYFTRDETRCVELHS</sequence>
<reference evidence="1 2" key="1">
    <citation type="submission" date="2022-05" db="EMBL/GenBank/DDBJ databases">
        <authorList>
            <consortium name="Genoscope - CEA"/>
            <person name="William W."/>
        </authorList>
    </citation>
    <scope>NUCLEOTIDE SEQUENCE [LARGE SCALE GENOMIC DNA]</scope>
</reference>
<dbReference type="Proteomes" id="UP001159427">
    <property type="component" value="Unassembled WGS sequence"/>
</dbReference>
<gene>
    <name evidence="1" type="ORF">PEVE_00029536</name>
</gene>
<evidence type="ECO:0000313" key="1">
    <source>
        <dbReference type="EMBL" id="CAH3026627.1"/>
    </source>
</evidence>
<name>A0ABN8MDV7_9CNID</name>
<proteinExistence type="predicted"/>
<keyword evidence="2" id="KW-1185">Reference proteome</keyword>
<comment type="caution">
    <text evidence="1">The sequence shown here is derived from an EMBL/GenBank/DDBJ whole genome shotgun (WGS) entry which is preliminary data.</text>
</comment>
<protein>
    <submittedName>
        <fullName evidence="1">Uncharacterized protein</fullName>
    </submittedName>
</protein>
<accession>A0ABN8MDV7</accession>
<evidence type="ECO:0000313" key="2">
    <source>
        <dbReference type="Proteomes" id="UP001159427"/>
    </source>
</evidence>
<organism evidence="1 2">
    <name type="scientific">Porites evermanni</name>
    <dbReference type="NCBI Taxonomy" id="104178"/>
    <lineage>
        <taxon>Eukaryota</taxon>
        <taxon>Metazoa</taxon>
        <taxon>Cnidaria</taxon>
        <taxon>Anthozoa</taxon>
        <taxon>Hexacorallia</taxon>
        <taxon>Scleractinia</taxon>
        <taxon>Fungiina</taxon>
        <taxon>Poritidae</taxon>
        <taxon>Porites</taxon>
    </lineage>
</organism>